<feature type="non-terminal residue" evidence="1">
    <location>
        <position position="80"/>
    </location>
</feature>
<organism evidence="1">
    <name type="scientific">marine sediment metagenome</name>
    <dbReference type="NCBI Taxonomy" id="412755"/>
    <lineage>
        <taxon>unclassified sequences</taxon>
        <taxon>metagenomes</taxon>
        <taxon>ecological metagenomes</taxon>
    </lineage>
</organism>
<sequence>MERAFDENGDPTNFKTIKAKSFEWLPYWRVVVPPTDEDYLVKDGPTDNVRVDDAVKFFVRECMDVDCVDNSKRAFPGFSA</sequence>
<accession>X1VLC1</accession>
<proteinExistence type="predicted"/>
<comment type="caution">
    <text evidence="1">The sequence shown here is derived from an EMBL/GenBank/DDBJ whole genome shotgun (WGS) entry which is preliminary data.</text>
</comment>
<dbReference type="AlphaFoldDB" id="X1VLC1"/>
<dbReference type="EMBL" id="BARW01040739">
    <property type="protein sequence ID" value="GAJ20117.1"/>
    <property type="molecule type" value="Genomic_DNA"/>
</dbReference>
<reference evidence="1" key="1">
    <citation type="journal article" date="2014" name="Front. Microbiol.">
        <title>High frequency of phylogenetically diverse reductive dehalogenase-homologous genes in deep subseafloor sedimentary metagenomes.</title>
        <authorList>
            <person name="Kawai M."/>
            <person name="Futagami T."/>
            <person name="Toyoda A."/>
            <person name="Takaki Y."/>
            <person name="Nishi S."/>
            <person name="Hori S."/>
            <person name="Arai W."/>
            <person name="Tsubouchi T."/>
            <person name="Morono Y."/>
            <person name="Uchiyama I."/>
            <person name="Ito T."/>
            <person name="Fujiyama A."/>
            <person name="Inagaki F."/>
            <person name="Takami H."/>
        </authorList>
    </citation>
    <scope>NUCLEOTIDE SEQUENCE</scope>
    <source>
        <strain evidence="1">Expedition CK06-06</strain>
    </source>
</reference>
<name>X1VLC1_9ZZZZ</name>
<evidence type="ECO:0000313" key="1">
    <source>
        <dbReference type="EMBL" id="GAJ20117.1"/>
    </source>
</evidence>
<gene>
    <name evidence="1" type="ORF">S12H4_61392</name>
</gene>
<protein>
    <submittedName>
        <fullName evidence="1">Uncharacterized protein</fullName>
    </submittedName>
</protein>